<gene>
    <name evidence="1" type="primary">37</name>
    <name evidence="1" type="ORF">SEA_FUZZBUSTER_37</name>
</gene>
<reference evidence="1 2" key="1">
    <citation type="submission" date="2019-06" db="EMBL/GenBank/DDBJ databases">
        <authorList>
            <person name="Austin C.R."/>
            <person name="Baumgardner C.A."/>
            <person name="Baysinger H.J."/>
            <person name="David A.M."/>
            <person name="Folse N.B."/>
            <person name="Gammon C.A."/>
            <person name="Garcia V.M."/>
            <person name="Gobble C.S."/>
            <person name="Herold B.N."/>
            <person name="Huamancondor M.S."/>
            <person name="Matheson G.R."/>
            <person name="Mondragon I."/>
            <person name="Nemes S.A."/>
            <person name="Neri L.M."/>
            <person name="Renaud V.D."/>
            <person name="Rigsbee E.A."/>
            <person name="Rockette B.M."/>
            <person name="Santiago M.R."/>
            <person name="Savage M.D."/>
            <person name="Simpson J.M."/>
            <person name="Slentz J.N."/>
            <person name="Spencer B.G."/>
            <person name="White D.J."/>
            <person name="Yarboro C.B."/>
            <person name="Anderson E.L."/>
            <person name="Wallen J.R."/>
            <person name="Gainey M.D."/>
            <person name="Garlena R.A."/>
            <person name="Russell D.A."/>
            <person name="Pope W.H."/>
            <person name="Jacobs-Sera D."/>
            <person name="Hatfull G.F."/>
        </authorList>
    </citation>
    <scope>NUCLEOTIDE SEQUENCE [LARGE SCALE GENOMIC DNA]</scope>
</reference>
<dbReference type="Proteomes" id="UP000315280">
    <property type="component" value="Segment"/>
</dbReference>
<dbReference type="EMBL" id="MN062720">
    <property type="protein sequence ID" value="QDP45521.1"/>
    <property type="molecule type" value="Genomic_DNA"/>
</dbReference>
<evidence type="ECO:0000313" key="2">
    <source>
        <dbReference type="Proteomes" id="UP000315280"/>
    </source>
</evidence>
<accession>A0A516KV18</accession>
<proteinExistence type="predicted"/>
<keyword evidence="2" id="KW-1185">Reference proteome</keyword>
<organism evidence="1 2">
    <name type="scientific">Microbacterium phage FuzzBuster</name>
    <dbReference type="NCBI Taxonomy" id="2590935"/>
    <lineage>
        <taxon>Viruses</taxon>
        <taxon>Duplodnaviria</taxon>
        <taxon>Heunggongvirae</taxon>
        <taxon>Uroviricota</taxon>
        <taxon>Caudoviricetes</taxon>
        <taxon>Hodgkinviridae</taxon>
        <taxon>Fuzzbustervirus</taxon>
        <taxon>Fuzzbustervirus fuzzbuster</taxon>
    </lineage>
</organism>
<protein>
    <submittedName>
        <fullName evidence="1">Uncharacterized protein</fullName>
    </submittedName>
</protein>
<sequence length="142" mass="15514">MASQVTYRLGAVVQVVAPIADDTAYRGAQRVRGRYISNVRKSGRIDTGRMIAQTQVRRVNRGDGLQRTYEVASTARSQRDGFNYPAAQEHGTRAHGPVVASAMVFTPKGGQGVVFAQWVRGVTPGNFMLNAWRGCTVTDFLP</sequence>
<evidence type="ECO:0000313" key="1">
    <source>
        <dbReference type="EMBL" id="QDP45521.1"/>
    </source>
</evidence>
<name>A0A516KV18_9CAUD</name>